<evidence type="ECO:0000313" key="2">
    <source>
        <dbReference type="EMBL" id="KAK1310096.1"/>
    </source>
</evidence>
<evidence type="ECO:0000313" key="3">
    <source>
        <dbReference type="Proteomes" id="UP001180020"/>
    </source>
</evidence>
<gene>
    <name evidence="2" type="primary">RH48</name>
    <name evidence="2" type="ORF">QJS10_CPA08g00958</name>
</gene>
<dbReference type="GO" id="GO:0004386">
    <property type="term" value="F:helicase activity"/>
    <property type="evidence" value="ECO:0007669"/>
    <property type="project" value="UniProtKB-KW"/>
</dbReference>
<comment type="caution">
    <text evidence="2">The sequence shown here is derived from an EMBL/GenBank/DDBJ whole genome shotgun (WGS) entry which is preliminary data.</text>
</comment>
<sequence>MPPSIMATASTLLSFSSSTIPNPLRLPILTLRSAPPSDLTVRMGGGPRTFPGGVTKWQWKRMQAKKAKQLLKARLARERQMYEMRKRAELKAAVLELERPWETVERSPNNNNLFAVRADEQLRALADRFQRPGGFDLWTERDGPRVFRPGDDGDPVLSSRFLPDGAVHSVKPYAPVLSADYEADGGRRGGRRRRRRRDRGTDSEERGLGAVDEPMEK</sequence>
<feature type="compositionally biased region" description="Basic residues" evidence="1">
    <location>
        <begin position="188"/>
        <end position="198"/>
    </location>
</feature>
<name>A0AAV9EA58_ACOCL</name>
<keyword evidence="2" id="KW-0378">Hydrolase</keyword>
<reference evidence="2" key="2">
    <citation type="submission" date="2023-06" db="EMBL/GenBank/DDBJ databases">
        <authorList>
            <person name="Ma L."/>
            <person name="Liu K.-W."/>
            <person name="Li Z."/>
            <person name="Hsiao Y.-Y."/>
            <person name="Qi Y."/>
            <person name="Fu T."/>
            <person name="Tang G."/>
            <person name="Zhang D."/>
            <person name="Sun W.-H."/>
            <person name="Liu D.-K."/>
            <person name="Li Y."/>
            <person name="Chen G.-Z."/>
            <person name="Liu X.-D."/>
            <person name="Liao X.-Y."/>
            <person name="Jiang Y.-T."/>
            <person name="Yu X."/>
            <person name="Hao Y."/>
            <person name="Huang J."/>
            <person name="Zhao X.-W."/>
            <person name="Ke S."/>
            <person name="Chen Y.-Y."/>
            <person name="Wu W.-L."/>
            <person name="Hsu J.-L."/>
            <person name="Lin Y.-F."/>
            <person name="Huang M.-D."/>
            <person name="Li C.-Y."/>
            <person name="Huang L."/>
            <person name="Wang Z.-W."/>
            <person name="Zhao X."/>
            <person name="Zhong W.-Y."/>
            <person name="Peng D.-H."/>
            <person name="Ahmad S."/>
            <person name="Lan S."/>
            <person name="Zhang J.-S."/>
            <person name="Tsai W.-C."/>
            <person name="Van De Peer Y."/>
            <person name="Liu Z.-J."/>
        </authorList>
    </citation>
    <scope>NUCLEOTIDE SEQUENCE</scope>
    <source>
        <strain evidence="2">CP</strain>
        <tissue evidence="2">Leaves</tissue>
    </source>
</reference>
<evidence type="ECO:0000256" key="1">
    <source>
        <dbReference type="SAM" id="MobiDB-lite"/>
    </source>
</evidence>
<dbReference type="EMBL" id="JAUJYO010000008">
    <property type="protein sequence ID" value="KAK1310096.1"/>
    <property type="molecule type" value="Genomic_DNA"/>
</dbReference>
<dbReference type="AlphaFoldDB" id="A0AAV9EA58"/>
<proteinExistence type="predicted"/>
<dbReference type="PANTHER" id="PTHR37724:SF1">
    <property type="entry name" value="OS02G0564300 PROTEIN"/>
    <property type="match status" value="1"/>
</dbReference>
<protein>
    <submittedName>
        <fullName evidence="2">DEAD-box ATP-dependent RNA helicase 48</fullName>
    </submittedName>
</protein>
<keyword evidence="2" id="KW-0067">ATP-binding</keyword>
<accession>A0AAV9EA58</accession>
<keyword evidence="3" id="KW-1185">Reference proteome</keyword>
<reference evidence="2" key="1">
    <citation type="journal article" date="2023" name="Nat. Commun.">
        <title>Diploid and tetraploid genomes of Acorus and the evolution of monocots.</title>
        <authorList>
            <person name="Ma L."/>
            <person name="Liu K.W."/>
            <person name="Li Z."/>
            <person name="Hsiao Y.Y."/>
            <person name="Qi Y."/>
            <person name="Fu T."/>
            <person name="Tang G.D."/>
            <person name="Zhang D."/>
            <person name="Sun W.H."/>
            <person name="Liu D.K."/>
            <person name="Li Y."/>
            <person name="Chen G.Z."/>
            <person name="Liu X.D."/>
            <person name="Liao X.Y."/>
            <person name="Jiang Y.T."/>
            <person name="Yu X."/>
            <person name="Hao Y."/>
            <person name="Huang J."/>
            <person name="Zhao X.W."/>
            <person name="Ke S."/>
            <person name="Chen Y.Y."/>
            <person name="Wu W.L."/>
            <person name="Hsu J.L."/>
            <person name="Lin Y.F."/>
            <person name="Huang M.D."/>
            <person name="Li C.Y."/>
            <person name="Huang L."/>
            <person name="Wang Z.W."/>
            <person name="Zhao X."/>
            <person name="Zhong W.Y."/>
            <person name="Peng D.H."/>
            <person name="Ahmad S."/>
            <person name="Lan S."/>
            <person name="Zhang J.S."/>
            <person name="Tsai W.C."/>
            <person name="Van de Peer Y."/>
            <person name="Liu Z.J."/>
        </authorList>
    </citation>
    <scope>NUCLEOTIDE SEQUENCE</scope>
    <source>
        <strain evidence="2">CP</strain>
    </source>
</reference>
<organism evidence="2 3">
    <name type="scientific">Acorus calamus</name>
    <name type="common">Sweet flag</name>
    <dbReference type="NCBI Taxonomy" id="4465"/>
    <lineage>
        <taxon>Eukaryota</taxon>
        <taxon>Viridiplantae</taxon>
        <taxon>Streptophyta</taxon>
        <taxon>Embryophyta</taxon>
        <taxon>Tracheophyta</taxon>
        <taxon>Spermatophyta</taxon>
        <taxon>Magnoliopsida</taxon>
        <taxon>Liliopsida</taxon>
        <taxon>Acoraceae</taxon>
        <taxon>Acorus</taxon>
    </lineage>
</organism>
<keyword evidence="2" id="KW-0347">Helicase</keyword>
<feature type="region of interest" description="Disordered" evidence="1">
    <location>
        <begin position="180"/>
        <end position="217"/>
    </location>
</feature>
<keyword evidence="2" id="KW-0547">Nucleotide-binding</keyword>
<dbReference type="Proteomes" id="UP001180020">
    <property type="component" value="Unassembled WGS sequence"/>
</dbReference>
<dbReference type="PANTHER" id="PTHR37724">
    <property type="entry name" value="OS02G0564300 PROTEIN"/>
    <property type="match status" value="1"/>
</dbReference>